<name>A0ABP9H565_9FLAO</name>
<reference evidence="2" key="1">
    <citation type="journal article" date="2019" name="Int. J. Syst. Evol. Microbiol.">
        <title>The Global Catalogue of Microorganisms (GCM) 10K type strain sequencing project: providing services to taxonomists for standard genome sequencing and annotation.</title>
        <authorList>
            <consortium name="The Broad Institute Genomics Platform"/>
            <consortium name="The Broad Institute Genome Sequencing Center for Infectious Disease"/>
            <person name="Wu L."/>
            <person name="Ma J."/>
        </authorList>
    </citation>
    <scope>NUCLEOTIDE SEQUENCE [LARGE SCALE GENOMIC DNA]</scope>
    <source>
        <strain evidence="2">JCM 18285</strain>
    </source>
</reference>
<keyword evidence="2" id="KW-1185">Reference proteome</keyword>
<sequence length="405" mass="46332">MLKKTLFIVFCIYSSIVIAQKKDSLSIKNGIENPSLLATHHFGIFSSRINTNFKLTPPKKTTLTINSISGNNFQPFVEAHFPKDSEVREQLSQVIWHDRHFNFIDQATTPAEYMNIVIDAVIKEFRVGINIPLSKQHELGITLRSYLITKGKHPFSFFTGDESIEWFHSNVAGGEDPYGRRYYGLNQVNFKYFDRNGKTLELNNNDFFIGGLELNHFYYPKLSINKARNIFFNFGSHLGLNTSKFNSSVDIGVSGNAIKKIPLKNNYELNIALGANLLRKNIINFKEVIDLGNNPYLGTIESNIEITKYTKKGNYNAFGINYQAQSRYNKKKEADYYRLLGKWSEINGGWHNGVATLYNAQSTWNFTYTYGRPKLKLSIYIKEDFLVNNAPDFQTGVSLKLPISE</sequence>
<evidence type="ECO:0000313" key="2">
    <source>
        <dbReference type="Proteomes" id="UP001501302"/>
    </source>
</evidence>
<dbReference type="Proteomes" id="UP001501302">
    <property type="component" value="Unassembled WGS sequence"/>
</dbReference>
<organism evidence="1 2">
    <name type="scientific">Algibacter agarivorans</name>
    <dbReference type="NCBI Taxonomy" id="1109741"/>
    <lineage>
        <taxon>Bacteria</taxon>
        <taxon>Pseudomonadati</taxon>
        <taxon>Bacteroidota</taxon>
        <taxon>Flavobacteriia</taxon>
        <taxon>Flavobacteriales</taxon>
        <taxon>Flavobacteriaceae</taxon>
        <taxon>Algibacter</taxon>
    </lineage>
</organism>
<protein>
    <recommendedName>
        <fullName evidence="3">Phosphate-selective porin O and P</fullName>
    </recommendedName>
</protein>
<proteinExistence type="predicted"/>
<gene>
    <name evidence="1" type="ORF">GCM10023314_32310</name>
</gene>
<dbReference type="EMBL" id="BAABJJ010000045">
    <property type="protein sequence ID" value="GAA4956091.1"/>
    <property type="molecule type" value="Genomic_DNA"/>
</dbReference>
<evidence type="ECO:0008006" key="3">
    <source>
        <dbReference type="Google" id="ProtNLM"/>
    </source>
</evidence>
<comment type="caution">
    <text evidence="1">The sequence shown here is derived from an EMBL/GenBank/DDBJ whole genome shotgun (WGS) entry which is preliminary data.</text>
</comment>
<accession>A0ABP9H565</accession>
<dbReference type="RefSeq" id="WP_345193961.1">
    <property type="nucleotide sequence ID" value="NZ_BAABJJ010000045.1"/>
</dbReference>
<evidence type="ECO:0000313" key="1">
    <source>
        <dbReference type="EMBL" id="GAA4956091.1"/>
    </source>
</evidence>